<protein>
    <submittedName>
        <fullName evidence="6">Phage integrase family protein</fullName>
    </submittedName>
</protein>
<dbReference type="InterPro" id="IPR050090">
    <property type="entry name" value="Tyrosine_recombinase_XerCD"/>
</dbReference>
<dbReference type="CDD" id="cd00397">
    <property type="entry name" value="DNA_BRE_C"/>
    <property type="match status" value="1"/>
</dbReference>
<organism evidence="6 7">
    <name type="scientific">Eilatimonas milleporae</name>
    <dbReference type="NCBI Taxonomy" id="911205"/>
    <lineage>
        <taxon>Bacteria</taxon>
        <taxon>Pseudomonadati</taxon>
        <taxon>Pseudomonadota</taxon>
        <taxon>Alphaproteobacteria</taxon>
        <taxon>Kordiimonadales</taxon>
        <taxon>Kordiimonadaceae</taxon>
        <taxon>Eilatimonas</taxon>
    </lineage>
</organism>
<dbReference type="PANTHER" id="PTHR30349:SF41">
    <property type="entry name" value="INTEGRASE_RECOMBINASE PROTEIN MJ0367-RELATED"/>
    <property type="match status" value="1"/>
</dbReference>
<dbReference type="InterPro" id="IPR011010">
    <property type="entry name" value="DNA_brk_join_enz"/>
</dbReference>
<dbReference type="InterPro" id="IPR002104">
    <property type="entry name" value="Integrase_catalytic"/>
</dbReference>
<dbReference type="OrthoDB" id="9801717at2"/>
<evidence type="ECO:0000256" key="4">
    <source>
        <dbReference type="ARBA" id="ARBA00023172"/>
    </source>
</evidence>
<keyword evidence="7" id="KW-1185">Reference proteome</keyword>
<evidence type="ECO:0000256" key="1">
    <source>
        <dbReference type="ARBA" id="ARBA00008857"/>
    </source>
</evidence>
<dbReference type="SUPFAM" id="SSF56349">
    <property type="entry name" value="DNA breaking-rejoining enzymes"/>
    <property type="match status" value="1"/>
</dbReference>
<comment type="similarity">
    <text evidence="1">Belongs to the 'phage' integrase family.</text>
</comment>
<accession>A0A3M0CTK4</accession>
<evidence type="ECO:0000313" key="7">
    <source>
        <dbReference type="Proteomes" id="UP000271227"/>
    </source>
</evidence>
<evidence type="ECO:0000313" key="6">
    <source>
        <dbReference type="EMBL" id="RMB12387.1"/>
    </source>
</evidence>
<evidence type="ECO:0000256" key="3">
    <source>
        <dbReference type="ARBA" id="ARBA00023125"/>
    </source>
</evidence>
<dbReference type="GO" id="GO:0006310">
    <property type="term" value="P:DNA recombination"/>
    <property type="evidence" value="ECO:0007669"/>
    <property type="project" value="UniProtKB-KW"/>
</dbReference>
<dbReference type="PROSITE" id="PS51898">
    <property type="entry name" value="TYR_RECOMBINASE"/>
    <property type="match status" value="1"/>
</dbReference>
<dbReference type="Pfam" id="PF00589">
    <property type="entry name" value="Phage_integrase"/>
    <property type="match status" value="1"/>
</dbReference>
<dbReference type="PANTHER" id="PTHR30349">
    <property type="entry name" value="PHAGE INTEGRASE-RELATED"/>
    <property type="match status" value="1"/>
</dbReference>
<evidence type="ECO:0000259" key="5">
    <source>
        <dbReference type="PROSITE" id="PS51898"/>
    </source>
</evidence>
<dbReference type="Gene3D" id="1.10.443.10">
    <property type="entry name" value="Intergrase catalytic core"/>
    <property type="match status" value="1"/>
</dbReference>
<gene>
    <name evidence="6" type="ORF">BXY39_0883</name>
</gene>
<dbReference type="AlphaFoldDB" id="A0A3M0CTK4"/>
<name>A0A3M0CTK4_9PROT</name>
<proteinExistence type="inferred from homology"/>
<dbReference type="EMBL" id="REFR01000009">
    <property type="protein sequence ID" value="RMB12387.1"/>
    <property type="molecule type" value="Genomic_DNA"/>
</dbReference>
<feature type="domain" description="Tyr recombinase" evidence="5">
    <location>
        <begin position="30"/>
        <end position="217"/>
    </location>
</feature>
<keyword evidence="4" id="KW-0233">DNA recombination</keyword>
<reference evidence="6 7" key="1">
    <citation type="submission" date="2018-10" db="EMBL/GenBank/DDBJ databases">
        <title>Genomic Encyclopedia of Archaeal and Bacterial Type Strains, Phase II (KMG-II): from individual species to whole genera.</title>
        <authorList>
            <person name="Goeker M."/>
        </authorList>
    </citation>
    <scope>NUCLEOTIDE SEQUENCE [LARGE SCALE GENOMIC DNA]</scope>
    <source>
        <strain evidence="6 7">DSM 25217</strain>
    </source>
</reference>
<dbReference type="Proteomes" id="UP000271227">
    <property type="component" value="Unassembled WGS sequence"/>
</dbReference>
<dbReference type="GO" id="GO:0015074">
    <property type="term" value="P:DNA integration"/>
    <property type="evidence" value="ECO:0007669"/>
    <property type="project" value="UniProtKB-KW"/>
</dbReference>
<evidence type="ECO:0000256" key="2">
    <source>
        <dbReference type="ARBA" id="ARBA00022908"/>
    </source>
</evidence>
<dbReference type="InParanoid" id="A0A3M0CTK4"/>
<sequence length="219" mass="24912">MHHDFSKSFTGCSDAKFDPYGQQSLYDPQGRRKYVTDRERKAALQIALSRRPTVYTLCATLAYSGCRLSEALELDASRVDFEHGALIFRTLKKRNAQMFRLVPVPQDVLVDLDRVHGIHGRQKHQTDQSRQCKLHDPLWDWSRIHAWRLIKSVLCEAGVKGPAASPKGLRHGFGVTAVTKGLPLHLVQRWLGHTKLATTAIYADALGDEERQINTRMWL</sequence>
<keyword evidence="2" id="KW-0229">DNA integration</keyword>
<comment type="caution">
    <text evidence="6">The sequence shown here is derived from an EMBL/GenBank/DDBJ whole genome shotgun (WGS) entry which is preliminary data.</text>
</comment>
<dbReference type="RefSeq" id="WP_121937562.1">
    <property type="nucleotide sequence ID" value="NZ_REFR01000009.1"/>
</dbReference>
<dbReference type="GO" id="GO:0003677">
    <property type="term" value="F:DNA binding"/>
    <property type="evidence" value="ECO:0007669"/>
    <property type="project" value="UniProtKB-KW"/>
</dbReference>
<keyword evidence="3" id="KW-0238">DNA-binding</keyword>
<dbReference type="InterPro" id="IPR013762">
    <property type="entry name" value="Integrase-like_cat_sf"/>
</dbReference>